<evidence type="ECO:0000256" key="11">
    <source>
        <dbReference type="SAM" id="Coils"/>
    </source>
</evidence>
<keyword evidence="9" id="KW-0539">Nucleus</keyword>
<evidence type="ECO:0000256" key="2">
    <source>
        <dbReference type="ARBA" id="ARBA00011233"/>
    </source>
</evidence>
<dbReference type="SMART" id="SM00415">
    <property type="entry name" value="HSF"/>
    <property type="match status" value="1"/>
</dbReference>
<evidence type="ECO:0000256" key="10">
    <source>
        <dbReference type="RuleBase" id="RU004020"/>
    </source>
</evidence>
<dbReference type="GO" id="GO:0003700">
    <property type="term" value="F:DNA-binding transcription factor activity"/>
    <property type="evidence" value="ECO:0007669"/>
    <property type="project" value="InterPro"/>
</dbReference>
<dbReference type="PRINTS" id="PR00056">
    <property type="entry name" value="HSFDOMAIN"/>
</dbReference>
<keyword evidence="3" id="KW-0597">Phosphoprotein</keyword>
<name>A0A2Z6ERN8_WHEAT</name>
<keyword evidence="7" id="KW-0238">DNA-binding</keyword>
<evidence type="ECO:0000256" key="8">
    <source>
        <dbReference type="ARBA" id="ARBA00023163"/>
    </source>
</evidence>
<dbReference type="PANTHER" id="PTHR10015">
    <property type="entry name" value="HEAT SHOCK TRANSCRIPTION FACTOR"/>
    <property type="match status" value="1"/>
</dbReference>
<dbReference type="InterPro" id="IPR000232">
    <property type="entry name" value="HSF_DNA-bd"/>
</dbReference>
<evidence type="ECO:0000256" key="12">
    <source>
        <dbReference type="SAM" id="MobiDB-lite"/>
    </source>
</evidence>
<dbReference type="PANTHER" id="PTHR10015:SF402">
    <property type="entry name" value="HEAT STRESS TRANSCRIPTION FACTOR A-2B"/>
    <property type="match status" value="1"/>
</dbReference>
<feature type="coiled-coil region" evidence="11">
    <location>
        <begin position="150"/>
        <end position="184"/>
    </location>
</feature>
<dbReference type="EMBL" id="LC383648">
    <property type="protein sequence ID" value="BBE07895.1"/>
    <property type="molecule type" value="Genomic_DNA"/>
</dbReference>
<keyword evidence="6 11" id="KW-0175">Coiled coil</keyword>
<dbReference type="Gene3D" id="1.10.10.10">
    <property type="entry name" value="Winged helix-like DNA-binding domain superfamily/Winged helix DNA-binding domain"/>
    <property type="match status" value="1"/>
</dbReference>
<keyword evidence="5 14" id="KW-0346">Stress response</keyword>
<dbReference type="AlphaFoldDB" id="A0A2Z6ERN8"/>
<dbReference type="FunFam" id="1.10.10.10:FF:000057">
    <property type="entry name" value="Heat shock transcription factor 1"/>
    <property type="match status" value="1"/>
</dbReference>
<evidence type="ECO:0000313" key="14">
    <source>
        <dbReference type="EMBL" id="BBE07895.1"/>
    </source>
</evidence>
<reference evidence="14" key="1">
    <citation type="journal article" date="2018" name="PLoS ONE">
        <title>Identification of induced mutations in hexaploid wheat genome using exome capture assay.</title>
        <authorList>
            <person name="Hussain M."/>
            <person name="Iqbal M.A."/>
            <person name="Till B.J."/>
            <person name="Rahman M.U."/>
        </authorList>
    </citation>
    <scope>NUCLEOTIDE SEQUENCE</scope>
    <source>
        <strain evidence="14">N1-700</strain>
    </source>
</reference>
<evidence type="ECO:0000256" key="4">
    <source>
        <dbReference type="ARBA" id="ARBA00023015"/>
    </source>
</evidence>
<protein>
    <submittedName>
        <fullName evidence="14">Heat shock protein 3</fullName>
    </submittedName>
</protein>
<evidence type="ECO:0000259" key="13">
    <source>
        <dbReference type="SMART" id="SM00415"/>
    </source>
</evidence>
<proteinExistence type="inferred from homology"/>
<dbReference type="Pfam" id="PF00447">
    <property type="entry name" value="HSF_DNA-bind"/>
    <property type="match status" value="1"/>
</dbReference>
<dbReference type="GO" id="GO:0005634">
    <property type="term" value="C:nucleus"/>
    <property type="evidence" value="ECO:0007669"/>
    <property type="project" value="UniProtKB-SubCell"/>
</dbReference>
<evidence type="ECO:0000256" key="5">
    <source>
        <dbReference type="ARBA" id="ARBA00023016"/>
    </source>
</evidence>
<dbReference type="GO" id="GO:0043565">
    <property type="term" value="F:sequence-specific DNA binding"/>
    <property type="evidence" value="ECO:0007669"/>
    <property type="project" value="InterPro"/>
</dbReference>
<comment type="subunit">
    <text evidence="2">Homotrimer.</text>
</comment>
<evidence type="ECO:0000256" key="6">
    <source>
        <dbReference type="ARBA" id="ARBA00023054"/>
    </source>
</evidence>
<comment type="subcellular location">
    <subcellularLocation>
        <location evidence="1">Nucleus</location>
    </subcellularLocation>
</comment>
<feature type="domain" description="HSF-type DNA-binding" evidence="13">
    <location>
        <begin position="29"/>
        <end position="122"/>
    </location>
</feature>
<comment type="similarity">
    <text evidence="10">Belongs to the HSF family.</text>
</comment>
<keyword evidence="4" id="KW-0805">Transcription regulation</keyword>
<evidence type="ECO:0000256" key="9">
    <source>
        <dbReference type="ARBA" id="ARBA00023242"/>
    </source>
</evidence>
<dbReference type="InterPro" id="IPR036388">
    <property type="entry name" value="WH-like_DNA-bd_sf"/>
</dbReference>
<organism evidence="14">
    <name type="scientific">Triticum aestivum</name>
    <name type="common">Wheat</name>
    <dbReference type="NCBI Taxonomy" id="4565"/>
    <lineage>
        <taxon>Eukaryota</taxon>
        <taxon>Viridiplantae</taxon>
        <taxon>Streptophyta</taxon>
        <taxon>Embryophyta</taxon>
        <taxon>Tracheophyta</taxon>
        <taxon>Spermatophyta</taxon>
        <taxon>Magnoliopsida</taxon>
        <taxon>Liliopsida</taxon>
        <taxon>Poales</taxon>
        <taxon>Poaceae</taxon>
        <taxon>BOP clade</taxon>
        <taxon>Pooideae</taxon>
        <taxon>Triticodae</taxon>
        <taxon>Triticeae</taxon>
        <taxon>Triticinae</taxon>
        <taxon>Triticum</taxon>
    </lineage>
</organism>
<sequence length="463" mass="51451">MEEEDGDGTGDSPGATAAPRPLEGLRGAKPSLFLTKTYDMVDDRSTDDVVSWSAGNNSLVVWDLHHFSTVLLPRHFKHSNFSSFVKQLNTYGFRKVDPDRWEFANEGFLRGQRHLLKNIRRRRPPANTAPNQQSLGSYTEVGHFGNHTDTDQLKRDKQLLMAEVVKLRQEQQSMKTHLKGMEERLRGTERKQQQMTAFLARVFRNPELLKQLISLNGVRKELHDAMSKKRRRNIDQGPEADDMGASGSLEQESPVLSDPYESVELLGEVSVELLADGVPPELESSVALLADGIPPDLEGAAELLVDVIPSDLNDSGIDTDGVKPQDFGLGTCEVQQNRAQGVLHDDFWEELMSRALSEEDDSPVNLDDMDALSEKMDFLVPNSPTRATFQFHSVISPLPPCFVCPPCSLYAGNSAVSMVIPLRVCRLNSAAGHISMKPLRVFPPIELRDLFVFQATTVSLCGC</sequence>
<evidence type="ECO:0000256" key="3">
    <source>
        <dbReference type="ARBA" id="ARBA00022553"/>
    </source>
</evidence>
<dbReference type="SUPFAM" id="SSF46785">
    <property type="entry name" value="Winged helix' DNA-binding domain"/>
    <property type="match status" value="1"/>
</dbReference>
<feature type="region of interest" description="Disordered" evidence="12">
    <location>
        <begin position="225"/>
        <end position="254"/>
    </location>
</feature>
<feature type="region of interest" description="Disordered" evidence="12">
    <location>
        <begin position="1"/>
        <end position="25"/>
    </location>
</feature>
<accession>A0A2Z6ERN8</accession>
<evidence type="ECO:0000256" key="7">
    <source>
        <dbReference type="ARBA" id="ARBA00023125"/>
    </source>
</evidence>
<evidence type="ECO:0000256" key="1">
    <source>
        <dbReference type="ARBA" id="ARBA00004123"/>
    </source>
</evidence>
<keyword evidence="8" id="KW-0804">Transcription</keyword>
<dbReference type="InterPro" id="IPR036390">
    <property type="entry name" value="WH_DNA-bd_sf"/>
</dbReference>
<dbReference type="ExpressionAtlas" id="A0A2Z6ERN8">
    <property type="expression patterns" value="baseline"/>
</dbReference>